<sequence>MTSSPRNNNARTVVVVEDGGEVDAGIGAVEHVVTNVVTTKEAVEFGDGPVETVGGTLAGQLVIAHLHGCIVFQQVQRHHST</sequence>
<gene>
    <name evidence="1" type="ORF">TTAC_LOCUS4668</name>
</gene>
<name>A0A0R3WV93_HYDTA</name>
<dbReference type="EMBL" id="UYWX01005010">
    <property type="protein sequence ID" value="VDM25407.1"/>
    <property type="molecule type" value="Genomic_DNA"/>
</dbReference>
<evidence type="ECO:0000313" key="2">
    <source>
        <dbReference type="Proteomes" id="UP000274429"/>
    </source>
</evidence>
<proteinExistence type="predicted"/>
<accession>A0A0R3WV93</accession>
<reference evidence="1 2" key="2">
    <citation type="submission" date="2018-11" db="EMBL/GenBank/DDBJ databases">
        <authorList>
            <consortium name="Pathogen Informatics"/>
        </authorList>
    </citation>
    <scope>NUCLEOTIDE SEQUENCE [LARGE SCALE GENOMIC DNA]</scope>
</reference>
<protein>
    <submittedName>
        <fullName evidence="1 3">Uncharacterized protein</fullName>
    </submittedName>
</protein>
<evidence type="ECO:0000313" key="1">
    <source>
        <dbReference type="EMBL" id="VDM25407.1"/>
    </source>
</evidence>
<dbReference type="AlphaFoldDB" id="A0A0R3WV93"/>
<dbReference type="Proteomes" id="UP000274429">
    <property type="component" value="Unassembled WGS sequence"/>
</dbReference>
<keyword evidence="2" id="KW-1185">Reference proteome</keyword>
<reference evidence="3" key="1">
    <citation type="submission" date="2017-02" db="UniProtKB">
        <authorList>
            <consortium name="WormBaseParasite"/>
        </authorList>
    </citation>
    <scope>IDENTIFICATION</scope>
</reference>
<evidence type="ECO:0000313" key="3">
    <source>
        <dbReference type="WBParaSite" id="TTAC_0000468301-mRNA-1"/>
    </source>
</evidence>
<organism evidence="3">
    <name type="scientific">Hydatigena taeniaeformis</name>
    <name type="common">Feline tapeworm</name>
    <name type="synonym">Taenia taeniaeformis</name>
    <dbReference type="NCBI Taxonomy" id="6205"/>
    <lineage>
        <taxon>Eukaryota</taxon>
        <taxon>Metazoa</taxon>
        <taxon>Spiralia</taxon>
        <taxon>Lophotrochozoa</taxon>
        <taxon>Platyhelminthes</taxon>
        <taxon>Cestoda</taxon>
        <taxon>Eucestoda</taxon>
        <taxon>Cyclophyllidea</taxon>
        <taxon>Taeniidae</taxon>
        <taxon>Hydatigera</taxon>
    </lineage>
</organism>
<dbReference type="WBParaSite" id="TTAC_0000468301-mRNA-1">
    <property type="protein sequence ID" value="TTAC_0000468301-mRNA-1"/>
    <property type="gene ID" value="TTAC_0000468301"/>
</dbReference>